<dbReference type="Proteomes" id="UP000271624">
    <property type="component" value="Unassembled WGS sequence"/>
</dbReference>
<evidence type="ECO:0000313" key="2">
    <source>
        <dbReference type="Proteomes" id="UP000271624"/>
    </source>
</evidence>
<dbReference type="AlphaFoldDB" id="A0A3S1ALF8"/>
<reference evidence="1" key="1">
    <citation type="submission" date="2018-12" db="EMBL/GenBank/DDBJ databases">
        <authorList>
            <person name="Will S."/>
            <person name="Neumann-Schaal M."/>
            <person name="Henke P."/>
        </authorList>
    </citation>
    <scope>NUCLEOTIDE SEQUENCE</scope>
    <source>
        <strain evidence="1">PCC 7102</strain>
    </source>
</reference>
<name>A0A3S1ALF8_9CYAN</name>
<gene>
    <name evidence="1" type="ORF">DSM106972_051740</name>
</gene>
<sequence length="76" mass="8502">MSANFKPVISENVTRAIEALQRVRSLRESILAKGIDGIYDHFEDVDGDWLENWTDEDIAVMDEAASNSVVQSAPQH</sequence>
<accession>A0A3S1ALF8</accession>
<proteinExistence type="predicted"/>
<reference evidence="1" key="2">
    <citation type="journal article" date="2019" name="Genome Biol. Evol.">
        <title>Day and night: Metabolic profiles and evolutionary relationships of six axenic non-marine cyanobacteria.</title>
        <authorList>
            <person name="Will S.E."/>
            <person name="Henke P."/>
            <person name="Boedeker C."/>
            <person name="Huang S."/>
            <person name="Brinkmann H."/>
            <person name="Rohde M."/>
            <person name="Jarek M."/>
            <person name="Friedl T."/>
            <person name="Seufert S."/>
            <person name="Schumacher M."/>
            <person name="Overmann J."/>
            <person name="Neumann-Schaal M."/>
            <person name="Petersen J."/>
        </authorList>
    </citation>
    <scope>NUCLEOTIDE SEQUENCE [LARGE SCALE GENOMIC DNA]</scope>
    <source>
        <strain evidence="1">PCC 7102</strain>
    </source>
</reference>
<evidence type="ECO:0000313" key="1">
    <source>
        <dbReference type="EMBL" id="RUT03535.1"/>
    </source>
</evidence>
<comment type="caution">
    <text evidence="1">The sequence shown here is derived from an EMBL/GenBank/DDBJ whole genome shotgun (WGS) entry which is preliminary data.</text>
</comment>
<organism evidence="1 2">
    <name type="scientific">Dulcicalothrix desertica PCC 7102</name>
    <dbReference type="NCBI Taxonomy" id="232991"/>
    <lineage>
        <taxon>Bacteria</taxon>
        <taxon>Bacillati</taxon>
        <taxon>Cyanobacteriota</taxon>
        <taxon>Cyanophyceae</taxon>
        <taxon>Nostocales</taxon>
        <taxon>Calotrichaceae</taxon>
        <taxon>Dulcicalothrix</taxon>
    </lineage>
</organism>
<dbReference type="EMBL" id="RSCL01000013">
    <property type="protein sequence ID" value="RUT03535.1"/>
    <property type="molecule type" value="Genomic_DNA"/>
</dbReference>
<dbReference type="OrthoDB" id="518169at2"/>
<keyword evidence="2" id="KW-1185">Reference proteome</keyword>
<dbReference type="RefSeq" id="WP_127083486.1">
    <property type="nucleotide sequence ID" value="NZ_RSCL01000013.1"/>
</dbReference>
<protein>
    <submittedName>
        <fullName evidence="1">Uncharacterized protein</fullName>
    </submittedName>
</protein>